<dbReference type="WBParaSite" id="TMUE_3000011385.1">
    <property type="protein sequence ID" value="TMUE_3000011385.1"/>
    <property type="gene ID" value="WBGene00291793"/>
</dbReference>
<evidence type="ECO:0000256" key="4">
    <source>
        <dbReference type="SAM" id="MobiDB-lite"/>
    </source>
</evidence>
<dbReference type="PANTHER" id="PTHR22966">
    <property type="entry name" value="2-AMINOETHANETHIOL DIOXYGENASE"/>
    <property type="match status" value="1"/>
</dbReference>
<sequence length="270" mass="30128">MHFHHDAVDGSTGIHGSLTAEPEGSKSSETKQFQRMKMSIIQKIAQKAADIVRMCCYSPSDIAELQRLVSSVRAEDLKYNTELALRFGRSFPSFWPKFAEKVPPCLYTEVYSDDLMNLCIFCLPAGNEIPLHDHPGMYGLLKVIEGSCVVESFTSVGKTCEDGSVPRDAIQVRVHDPVSLCPSDPASLFTPTKRNYHRVSSPNCTTAFFDVLFPPYKSPNRDCHYFSLNTRFPSDGNIGGDQSFGFLLPCSPKNYRCELYAYGGERVVLD</sequence>
<dbReference type="PANTHER" id="PTHR22966:SF61">
    <property type="entry name" value="2-AMINOETHANETHIOL DIOXYGENASE"/>
    <property type="match status" value="1"/>
</dbReference>
<evidence type="ECO:0000256" key="3">
    <source>
        <dbReference type="ARBA" id="ARBA00023004"/>
    </source>
</evidence>
<dbReference type="Gene3D" id="2.60.120.10">
    <property type="entry name" value="Jelly Rolls"/>
    <property type="match status" value="1"/>
</dbReference>
<dbReference type="STRING" id="70415.A0A5S6QVV6"/>
<dbReference type="Proteomes" id="UP000046395">
    <property type="component" value="Unassembled WGS sequence"/>
</dbReference>
<dbReference type="GO" id="GO:0016702">
    <property type="term" value="F:oxidoreductase activity, acting on single donors with incorporation of molecular oxygen, incorporation of two atoms of oxygen"/>
    <property type="evidence" value="ECO:0007669"/>
    <property type="project" value="InterPro"/>
</dbReference>
<proteinExistence type="predicted"/>
<dbReference type="GO" id="GO:0046872">
    <property type="term" value="F:metal ion binding"/>
    <property type="evidence" value="ECO:0007669"/>
    <property type="project" value="UniProtKB-KW"/>
</dbReference>
<evidence type="ECO:0000313" key="6">
    <source>
        <dbReference type="WBParaSite" id="TMUE_3000011385.1"/>
    </source>
</evidence>
<feature type="region of interest" description="Disordered" evidence="4">
    <location>
        <begin position="1"/>
        <end position="31"/>
    </location>
</feature>
<dbReference type="InterPro" id="IPR012864">
    <property type="entry name" value="PCO/ADO"/>
</dbReference>
<dbReference type="SUPFAM" id="SSF51182">
    <property type="entry name" value="RmlC-like cupins"/>
    <property type="match status" value="1"/>
</dbReference>
<keyword evidence="2" id="KW-0560">Oxidoreductase</keyword>
<evidence type="ECO:0000256" key="2">
    <source>
        <dbReference type="ARBA" id="ARBA00023002"/>
    </source>
</evidence>
<keyword evidence="5" id="KW-1185">Reference proteome</keyword>
<name>A0A5S6QVV6_TRIMR</name>
<dbReference type="CDD" id="cd20289">
    <property type="entry name" value="cupin_ADO"/>
    <property type="match status" value="1"/>
</dbReference>
<dbReference type="GO" id="GO:0005739">
    <property type="term" value="C:mitochondrion"/>
    <property type="evidence" value="ECO:0007669"/>
    <property type="project" value="TreeGrafter"/>
</dbReference>
<reference evidence="6" key="1">
    <citation type="submission" date="2019-12" db="UniProtKB">
        <authorList>
            <consortium name="WormBaseParasite"/>
        </authorList>
    </citation>
    <scope>IDENTIFICATION</scope>
</reference>
<keyword evidence="3" id="KW-0408">Iron</keyword>
<dbReference type="InterPro" id="IPR011051">
    <property type="entry name" value="RmlC_Cupin_sf"/>
</dbReference>
<dbReference type="AlphaFoldDB" id="A0A5S6QVV6"/>
<organism evidence="5 6">
    <name type="scientific">Trichuris muris</name>
    <name type="common">Mouse whipworm</name>
    <dbReference type="NCBI Taxonomy" id="70415"/>
    <lineage>
        <taxon>Eukaryota</taxon>
        <taxon>Metazoa</taxon>
        <taxon>Ecdysozoa</taxon>
        <taxon>Nematoda</taxon>
        <taxon>Enoplea</taxon>
        <taxon>Dorylaimia</taxon>
        <taxon>Trichinellida</taxon>
        <taxon>Trichuridae</taxon>
        <taxon>Trichuris</taxon>
    </lineage>
</organism>
<dbReference type="InterPro" id="IPR014710">
    <property type="entry name" value="RmlC-like_jellyroll"/>
</dbReference>
<keyword evidence="1" id="KW-0479">Metal-binding</keyword>
<dbReference type="Pfam" id="PF07847">
    <property type="entry name" value="PCO_ADO"/>
    <property type="match status" value="1"/>
</dbReference>
<evidence type="ECO:0000256" key="1">
    <source>
        <dbReference type="ARBA" id="ARBA00022723"/>
    </source>
</evidence>
<accession>A0A5S6QVV6</accession>
<protein>
    <submittedName>
        <fullName evidence="6">Cysteine dioxygenase</fullName>
    </submittedName>
</protein>
<evidence type="ECO:0000313" key="5">
    <source>
        <dbReference type="Proteomes" id="UP000046395"/>
    </source>
</evidence>